<keyword evidence="4" id="KW-1185">Reference proteome</keyword>
<evidence type="ECO:0008006" key="5">
    <source>
        <dbReference type="Google" id="ProtNLM"/>
    </source>
</evidence>
<feature type="region of interest" description="Disordered" evidence="1">
    <location>
        <begin position="318"/>
        <end position="356"/>
    </location>
</feature>
<dbReference type="AlphaFoldDB" id="A0AAN6N1W8"/>
<feature type="region of interest" description="Disordered" evidence="1">
    <location>
        <begin position="99"/>
        <end position="143"/>
    </location>
</feature>
<keyword evidence="2" id="KW-1133">Transmembrane helix</keyword>
<accession>A0AAN6N1W8</accession>
<evidence type="ECO:0000256" key="2">
    <source>
        <dbReference type="SAM" id="Phobius"/>
    </source>
</evidence>
<proteinExistence type="predicted"/>
<comment type="caution">
    <text evidence="3">The sequence shown here is derived from an EMBL/GenBank/DDBJ whole genome shotgun (WGS) entry which is preliminary data.</text>
</comment>
<sequence length="465" mass="48946">MAPRKEDGQARPPRIRYKRLRRQDFSSGSIRKKDGGDSPGWDNSNGAQDWSGQKSNGNGPPDFVSFATGPTGKGKGFAGAPPFSIALTLTSASTSTATTALSSSPSLSSSTPSSSSTTATASAPLLSTPASTTSVPTGQSSSSLSLTETLMPVTAPSSSAFTSVLTPSITVDSTASIPNVATSVQAPSSVSTDGMPSQAQVAGSPMTPGRVAGITVGSMSASILIVVLVLCMCRRRTANQPSFRSRLSAHFACIRHHRCQEPPLERVDRMEKSLLAAEGSPKFQTPEPTKRSPSWLRLLQIERPEPTLTDWVTNMKRSERRSLNQAHGGSERALSAPEGMNGDPTHRVRSTTSTLSVGQRYRLEAGRHSTVSIHTSATPYRHSTVSDVSSLMTSSATYKTDSTFMPTTPLRYHKSAAALRRNSAAMMDEDPGLPGLTSPRPRLSGFMPPSTRTEGGLGAAAGLPA</sequence>
<gene>
    <name evidence="3" type="ORF">QBC46DRAFT_394462</name>
</gene>
<feature type="transmembrane region" description="Helical" evidence="2">
    <location>
        <begin position="211"/>
        <end position="233"/>
    </location>
</feature>
<reference evidence="4" key="1">
    <citation type="journal article" date="2023" name="Mol. Phylogenet. Evol.">
        <title>Genome-scale phylogeny and comparative genomics of the fungal order Sordariales.</title>
        <authorList>
            <person name="Hensen N."/>
            <person name="Bonometti L."/>
            <person name="Westerberg I."/>
            <person name="Brannstrom I.O."/>
            <person name="Guillou S."/>
            <person name="Cros-Aarteil S."/>
            <person name="Calhoun S."/>
            <person name="Haridas S."/>
            <person name="Kuo A."/>
            <person name="Mondo S."/>
            <person name="Pangilinan J."/>
            <person name="Riley R."/>
            <person name="LaButti K."/>
            <person name="Andreopoulos B."/>
            <person name="Lipzen A."/>
            <person name="Chen C."/>
            <person name="Yan M."/>
            <person name="Daum C."/>
            <person name="Ng V."/>
            <person name="Clum A."/>
            <person name="Steindorff A."/>
            <person name="Ohm R.A."/>
            <person name="Martin F."/>
            <person name="Silar P."/>
            <person name="Natvig D.O."/>
            <person name="Lalanne C."/>
            <person name="Gautier V."/>
            <person name="Ament-Velasquez S.L."/>
            <person name="Kruys A."/>
            <person name="Hutchinson M.I."/>
            <person name="Powell A.J."/>
            <person name="Barry K."/>
            <person name="Miller A.N."/>
            <person name="Grigoriev I.V."/>
            <person name="Debuchy R."/>
            <person name="Gladieux P."/>
            <person name="Hiltunen Thoren M."/>
            <person name="Johannesson H."/>
        </authorList>
    </citation>
    <scope>NUCLEOTIDE SEQUENCE [LARGE SCALE GENOMIC DNA]</scope>
    <source>
        <strain evidence="4">CBS 340.73</strain>
    </source>
</reference>
<name>A0AAN6N1W8_9PEZI</name>
<feature type="region of interest" description="Disordered" evidence="1">
    <location>
        <begin position="1"/>
        <end position="80"/>
    </location>
</feature>
<feature type="compositionally biased region" description="Polar residues" evidence="1">
    <location>
        <begin position="41"/>
        <end position="58"/>
    </location>
</feature>
<dbReference type="EMBL" id="MU853876">
    <property type="protein sequence ID" value="KAK3936673.1"/>
    <property type="molecule type" value="Genomic_DNA"/>
</dbReference>
<evidence type="ECO:0000313" key="4">
    <source>
        <dbReference type="Proteomes" id="UP001303473"/>
    </source>
</evidence>
<organism evidence="3 4">
    <name type="scientific">Diplogelasinospora grovesii</name>
    <dbReference type="NCBI Taxonomy" id="303347"/>
    <lineage>
        <taxon>Eukaryota</taxon>
        <taxon>Fungi</taxon>
        <taxon>Dikarya</taxon>
        <taxon>Ascomycota</taxon>
        <taxon>Pezizomycotina</taxon>
        <taxon>Sordariomycetes</taxon>
        <taxon>Sordariomycetidae</taxon>
        <taxon>Sordariales</taxon>
        <taxon>Diplogelasinosporaceae</taxon>
        <taxon>Diplogelasinospora</taxon>
    </lineage>
</organism>
<protein>
    <recommendedName>
        <fullName evidence="5">Transmembrane protein</fullName>
    </recommendedName>
</protein>
<dbReference type="Proteomes" id="UP001303473">
    <property type="component" value="Unassembled WGS sequence"/>
</dbReference>
<evidence type="ECO:0000256" key="1">
    <source>
        <dbReference type="SAM" id="MobiDB-lite"/>
    </source>
</evidence>
<feature type="region of interest" description="Disordered" evidence="1">
    <location>
        <begin position="426"/>
        <end position="465"/>
    </location>
</feature>
<keyword evidence="2" id="KW-0472">Membrane</keyword>
<evidence type="ECO:0000313" key="3">
    <source>
        <dbReference type="EMBL" id="KAK3936673.1"/>
    </source>
</evidence>
<keyword evidence="2" id="KW-0812">Transmembrane</keyword>